<dbReference type="Pfam" id="PF06985">
    <property type="entry name" value="HET"/>
    <property type="match status" value="1"/>
</dbReference>
<evidence type="ECO:0000313" key="3">
    <source>
        <dbReference type="Proteomes" id="UP000235786"/>
    </source>
</evidence>
<keyword evidence="3" id="KW-1185">Reference proteome</keyword>
<reference evidence="2 3" key="1">
    <citation type="submission" date="2016-04" db="EMBL/GenBank/DDBJ databases">
        <title>A degradative enzymes factory behind the ericoid mycorrhizal symbiosis.</title>
        <authorList>
            <consortium name="DOE Joint Genome Institute"/>
            <person name="Martino E."/>
            <person name="Morin E."/>
            <person name="Grelet G."/>
            <person name="Kuo A."/>
            <person name="Kohler A."/>
            <person name="Daghino S."/>
            <person name="Barry K."/>
            <person name="Choi C."/>
            <person name="Cichocki N."/>
            <person name="Clum A."/>
            <person name="Copeland A."/>
            <person name="Hainaut M."/>
            <person name="Haridas S."/>
            <person name="Labutti K."/>
            <person name="Lindquist E."/>
            <person name="Lipzen A."/>
            <person name="Khouja H.-R."/>
            <person name="Murat C."/>
            <person name="Ohm R."/>
            <person name="Olson A."/>
            <person name="Spatafora J."/>
            <person name="Veneault-Fourrey C."/>
            <person name="Henrissat B."/>
            <person name="Grigoriev I."/>
            <person name="Martin F."/>
            <person name="Perotto S."/>
        </authorList>
    </citation>
    <scope>NUCLEOTIDE SEQUENCE [LARGE SCALE GENOMIC DNA]</scope>
    <source>
        <strain evidence="2 3">F</strain>
    </source>
</reference>
<dbReference type="STRING" id="1149755.A0A2J6QTR5"/>
<accession>A0A2J6QTR5</accession>
<dbReference type="PANTHER" id="PTHR24148">
    <property type="entry name" value="ANKYRIN REPEAT DOMAIN-CONTAINING PROTEIN 39 HOMOLOG-RELATED"/>
    <property type="match status" value="1"/>
</dbReference>
<proteinExistence type="predicted"/>
<dbReference type="Pfam" id="PF26639">
    <property type="entry name" value="Het-6_barrel"/>
    <property type="match status" value="1"/>
</dbReference>
<evidence type="ECO:0000313" key="2">
    <source>
        <dbReference type="EMBL" id="PMD29665.1"/>
    </source>
</evidence>
<organism evidence="2 3">
    <name type="scientific">Hyaloscypha variabilis (strain UAMH 11265 / GT02V1 / F)</name>
    <name type="common">Meliniomyces variabilis</name>
    <dbReference type="NCBI Taxonomy" id="1149755"/>
    <lineage>
        <taxon>Eukaryota</taxon>
        <taxon>Fungi</taxon>
        <taxon>Dikarya</taxon>
        <taxon>Ascomycota</taxon>
        <taxon>Pezizomycotina</taxon>
        <taxon>Leotiomycetes</taxon>
        <taxon>Helotiales</taxon>
        <taxon>Hyaloscyphaceae</taxon>
        <taxon>Hyaloscypha</taxon>
        <taxon>Hyaloscypha variabilis</taxon>
    </lineage>
</organism>
<evidence type="ECO:0000259" key="1">
    <source>
        <dbReference type="Pfam" id="PF06985"/>
    </source>
</evidence>
<feature type="domain" description="Heterokaryon incompatibility" evidence="1">
    <location>
        <begin position="63"/>
        <end position="220"/>
    </location>
</feature>
<gene>
    <name evidence="2" type="ORF">L207DRAFT_520758</name>
</gene>
<name>A0A2J6QTR5_HYAVF</name>
<dbReference type="InterPro" id="IPR010730">
    <property type="entry name" value="HET"/>
</dbReference>
<dbReference type="InterPro" id="IPR052895">
    <property type="entry name" value="HetReg/Transcr_Mod"/>
</dbReference>
<sequence length="627" mass="70041">MSLWFIPHTQPDMTSPDHYRYSPLPSPTSFRSLVLYPRASDNTHSPLCGKLQAHDQPPSKVSFETLSYVWGSGDLTHTIALDDKLLPITANLYSALIALRLEERPTGRGFLGCDLPSEPPQWGHRIIWADGICINQADALEKGKQVSQMGQYYQDAARTIVYLGEEAEGSDLAKALLEEICINAKDQGSANLLERADPAWRAVDALFLRPWWTRYWIIQELVKSSQVLVVCGSWSLHWDMFAKAVRWAAEHNLLGSFVGNDIDKMESSKQGQRALANLVVMRDTMRQHRSASTWTLIDLLERNRMARCTNERDYIYALLGLSIEGNDDSMKDHLTVDYSEAVEDCYTRFTKCMIKWGDGIKVLYSACYNGGRKGLPTWVPNWASADLPWRTLAPKFDLGPDPWYCAGTRAQASLKLTSVSKHLVLRGVMVDTIKTVGRVASRERQPNEIDTEGVMSRDLNVVASAASDLEYFLNINEPPKGKPTRDSIWRVLCCDLDLTTNVDRAPPALGSLLQPTLSIAKNWSNILAGRTPTSFELSSKESNHFIMRTAPMCLGRRPMITDSVWMGMVPNQAEVGDVVFLPLGSAVPFVLREEVNGFKLVGECFVHGIIGGELLVEGAQFEDISLL</sequence>
<dbReference type="AlphaFoldDB" id="A0A2J6QTR5"/>
<dbReference type="Proteomes" id="UP000235786">
    <property type="component" value="Unassembled WGS sequence"/>
</dbReference>
<dbReference type="EMBL" id="KZ613972">
    <property type="protein sequence ID" value="PMD29665.1"/>
    <property type="molecule type" value="Genomic_DNA"/>
</dbReference>
<dbReference type="PANTHER" id="PTHR24148:SF73">
    <property type="entry name" value="HET DOMAIN PROTEIN (AFU_ORTHOLOGUE AFUA_8G01020)"/>
    <property type="match status" value="1"/>
</dbReference>
<protein>
    <recommendedName>
        <fullName evidence="1">Heterokaryon incompatibility domain-containing protein</fullName>
    </recommendedName>
</protein>
<dbReference type="OrthoDB" id="3557394at2759"/>